<protein>
    <submittedName>
        <fullName evidence="2">Uncharacterized protein</fullName>
    </submittedName>
</protein>
<comment type="caution">
    <text evidence="2">The sequence shown here is derived from an EMBL/GenBank/DDBJ whole genome shotgun (WGS) entry which is preliminary data.</text>
</comment>
<dbReference type="Proteomes" id="UP001225316">
    <property type="component" value="Unassembled WGS sequence"/>
</dbReference>
<sequence>MNTIRYSSGEIVMEGDEVEITYPYLSIVSFALVGNFKKRREKGIVEQMELPEDAKEKEPFKNVIFSTAKDHFTWGFSQKQIKFMSRENPPASTANQDEQVASGQRR</sequence>
<reference evidence="2 3" key="1">
    <citation type="submission" date="2023-04" db="EMBL/GenBank/DDBJ databases">
        <title>A novel bacteria isolated from coastal sediment.</title>
        <authorList>
            <person name="Liu X.-J."/>
            <person name="Du Z.-J."/>
        </authorList>
    </citation>
    <scope>NUCLEOTIDE SEQUENCE [LARGE SCALE GENOMIC DNA]</scope>
    <source>
        <strain evidence="2 3">SDUM461003</strain>
    </source>
</reference>
<evidence type="ECO:0000256" key="1">
    <source>
        <dbReference type="SAM" id="MobiDB-lite"/>
    </source>
</evidence>
<dbReference type="EMBL" id="JARXHW010000095">
    <property type="protein sequence ID" value="MDQ8209608.1"/>
    <property type="molecule type" value="Genomic_DNA"/>
</dbReference>
<evidence type="ECO:0000313" key="3">
    <source>
        <dbReference type="Proteomes" id="UP001225316"/>
    </source>
</evidence>
<organism evidence="2 3">
    <name type="scientific">Thalassobacterium maritimum</name>
    <dbReference type="NCBI Taxonomy" id="3041265"/>
    <lineage>
        <taxon>Bacteria</taxon>
        <taxon>Pseudomonadati</taxon>
        <taxon>Verrucomicrobiota</taxon>
        <taxon>Opitutia</taxon>
        <taxon>Puniceicoccales</taxon>
        <taxon>Coraliomargaritaceae</taxon>
        <taxon>Thalassobacterium</taxon>
    </lineage>
</organism>
<dbReference type="RefSeq" id="WP_308952525.1">
    <property type="nucleotide sequence ID" value="NZ_JARXHW010000095.1"/>
</dbReference>
<evidence type="ECO:0000313" key="2">
    <source>
        <dbReference type="EMBL" id="MDQ8209608.1"/>
    </source>
</evidence>
<gene>
    <name evidence="2" type="ORF">QEH52_18965</name>
</gene>
<proteinExistence type="predicted"/>
<accession>A0ABU1AZP0</accession>
<feature type="compositionally biased region" description="Polar residues" evidence="1">
    <location>
        <begin position="90"/>
        <end position="106"/>
    </location>
</feature>
<keyword evidence="3" id="KW-1185">Reference proteome</keyword>
<name>A0ABU1AZP0_9BACT</name>
<feature type="region of interest" description="Disordered" evidence="1">
    <location>
        <begin position="85"/>
        <end position="106"/>
    </location>
</feature>